<dbReference type="Gene3D" id="2.170.130.10">
    <property type="entry name" value="TonB-dependent receptor, plug domain"/>
    <property type="match status" value="1"/>
</dbReference>
<evidence type="ECO:0000256" key="5">
    <source>
        <dbReference type="ARBA" id="ARBA00023077"/>
    </source>
</evidence>
<name>A0ABT3XYA9_9FLAO</name>
<keyword evidence="3 8" id="KW-1134">Transmembrane beta strand</keyword>
<feature type="domain" description="TonB-dependent receptor plug" evidence="12">
    <location>
        <begin position="155"/>
        <end position="285"/>
    </location>
</feature>
<evidence type="ECO:0000256" key="8">
    <source>
        <dbReference type="PROSITE-ProRule" id="PRU01360"/>
    </source>
</evidence>
<reference evidence="13" key="1">
    <citation type="submission" date="2022-10" db="EMBL/GenBank/DDBJ databases">
        <title>Chryseobacterium sp. nov., a novel bacterial species.</title>
        <authorList>
            <person name="Cao Y."/>
        </authorList>
    </citation>
    <scope>NUCLEOTIDE SEQUENCE</scope>
    <source>
        <strain evidence="13">KC 927</strain>
    </source>
</reference>
<protein>
    <submittedName>
        <fullName evidence="13">SusC/RagA family TonB-linked outer membrane protein</fullName>
    </submittedName>
</protein>
<evidence type="ECO:0000313" key="14">
    <source>
        <dbReference type="Proteomes" id="UP001070176"/>
    </source>
</evidence>
<dbReference type="Gene3D" id="2.40.170.20">
    <property type="entry name" value="TonB-dependent receptor, beta-barrel domain"/>
    <property type="match status" value="1"/>
</dbReference>
<evidence type="ECO:0000313" key="13">
    <source>
        <dbReference type="EMBL" id="MCX8530855.1"/>
    </source>
</evidence>
<keyword evidence="2 8" id="KW-0813">Transport</keyword>
<dbReference type="InterPro" id="IPR023996">
    <property type="entry name" value="TonB-dep_OMP_SusC/RagA"/>
</dbReference>
<dbReference type="SUPFAM" id="SSF49464">
    <property type="entry name" value="Carboxypeptidase regulatory domain-like"/>
    <property type="match status" value="1"/>
</dbReference>
<evidence type="ECO:0000256" key="3">
    <source>
        <dbReference type="ARBA" id="ARBA00022452"/>
    </source>
</evidence>
<dbReference type="InterPro" id="IPR039426">
    <property type="entry name" value="TonB-dep_rcpt-like"/>
</dbReference>
<sequence length="1035" mass="113962">MKKSYNTIGSIGFALILTAVCGSIQAQTKTVTGKVTVWKGDQVLPLSGVSVSQVGSDQTSVTNSQGVYRLEIYGDDGNENGDGSGNGSTNAILVFRYPEYSEQRVPLGSQSVVDVWMVVRSGGDGDRVGSDSTAGKLQGIEEVVLNAGYYKVRDKERTGSIAKISAKDIENQPVTNVLASAQGRMAGVNIIQNGGTPGGGFKVEIRGQNSLRTILNSGTDGNLPLYVVDGVPIGGEVTAQFAGSALSQSSINPLNSIAPQDIESMEVLKDADATAIYGSRGANGVVLITTKKGKSGKVGLIFNSLYSLSRPLFNLEMMNGEQYLNMRRQAHTNAGLTSYPATSYDLNGAWDTNGDRNWRKELLGQYATSSDTRLSLNGGSETTSFMVSLGHQEQTTVYAKDFQYKTNSISGNLSHRSTDRRFQMNMSNRFSNQKNNVINEDVTRLAYILPPTAPALYNADGSLNWQNNTFNNPVATYNGTYSYDNVQFLNNITTEYELFKDLRVKLNGGLNYQAFEEWSIRPNTINNPAYLSGQSSLFSQASKSNYNKFSYIMEPQINWRVERGNHQLDVLAGATYQQDVTKTSSLRGSGFESNVFIQNLAAAQTRTVGDQITSEYRYVAMFGRINYQFSKKYILNITGRRDGSSRFGPNNRFANFAAVGAAWIFSEENLLKDSSWLSFGKLRGSFGTSGSDNIGDYQYLNTYSISSANIYNGVTGIIPSRLYNPDFSWEKTTKSELGLELGLFKNRLNVTAAYYRNTSTNQLVGYQLPAVTGFATVNANLDAEVRNTGFEADAQFKVFRGKGFRWETGFNLTIPRNKLLSFPGLEGSTYANTYVIGQPVNIIKLYHLEGINPQTGAYQFTDFNGDGKISSPQDRQIIEALGVRYFGGWNNQLRYKNLNLSFLVQFVKQRSRNYNATMPSPGQMNNLPIEALDVWSPENPGGFYMPYNYASNPLHSTMQLSDASVSDGSFIRLKNIQLTYQIPMGDRSVFRDVKVYIQGQNLLTITNYFGIDPETGSGAFLPPLKTYSFGVQLGL</sequence>
<comment type="subcellular location">
    <subcellularLocation>
        <location evidence="1 8">Cell outer membrane</location>
        <topology evidence="1 8">Multi-pass membrane protein</topology>
    </subcellularLocation>
</comment>
<evidence type="ECO:0000259" key="11">
    <source>
        <dbReference type="Pfam" id="PF00593"/>
    </source>
</evidence>
<comment type="similarity">
    <text evidence="8 9">Belongs to the TonB-dependent receptor family.</text>
</comment>
<dbReference type="RefSeq" id="WP_267279531.1">
    <property type="nucleotide sequence ID" value="NZ_JAOVZV010000001.1"/>
</dbReference>
<evidence type="ECO:0000256" key="7">
    <source>
        <dbReference type="ARBA" id="ARBA00023237"/>
    </source>
</evidence>
<dbReference type="InterPro" id="IPR000531">
    <property type="entry name" value="Beta-barrel_TonB"/>
</dbReference>
<evidence type="ECO:0000256" key="1">
    <source>
        <dbReference type="ARBA" id="ARBA00004571"/>
    </source>
</evidence>
<proteinExistence type="inferred from homology"/>
<dbReference type="InterPro" id="IPR023997">
    <property type="entry name" value="TonB-dep_OMP_SusC/RagA_CS"/>
</dbReference>
<dbReference type="NCBIfam" id="TIGR04057">
    <property type="entry name" value="SusC_RagA_signa"/>
    <property type="match status" value="1"/>
</dbReference>
<evidence type="ECO:0000256" key="4">
    <source>
        <dbReference type="ARBA" id="ARBA00022692"/>
    </source>
</evidence>
<dbReference type="InterPro" id="IPR036942">
    <property type="entry name" value="Beta-barrel_TonB_sf"/>
</dbReference>
<feature type="chain" id="PRO_5047097771" evidence="10">
    <location>
        <begin position="27"/>
        <end position="1035"/>
    </location>
</feature>
<keyword evidence="4 8" id="KW-0812">Transmembrane</keyword>
<keyword evidence="14" id="KW-1185">Reference proteome</keyword>
<evidence type="ECO:0000256" key="9">
    <source>
        <dbReference type="RuleBase" id="RU003357"/>
    </source>
</evidence>
<evidence type="ECO:0000256" key="6">
    <source>
        <dbReference type="ARBA" id="ARBA00023136"/>
    </source>
</evidence>
<evidence type="ECO:0000256" key="2">
    <source>
        <dbReference type="ARBA" id="ARBA00022448"/>
    </source>
</evidence>
<feature type="domain" description="TonB-dependent receptor-like beta-barrel" evidence="11">
    <location>
        <begin position="460"/>
        <end position="1002"/>
    </location>
</feature>
<dbReference type="SUPFAM" id="SSF56935">
    <property type="entry name" value="Porins"/>
    <property type="match status" value="1"/>
</dbReference>
<dbReference type="InterPro" id="IPR008969">
    <property type="entry name" value="CarboxyPept-like_regulatory"/>
</dbReference>
<evidence type="ECO:0000256" key="10">
    <source>
        <dbReference type="SAM" id="SignalP"/>
    </source>
</evidence>
<dbReference type="EMBL" id="JAOVZV010000001">
    <property type="protein sequence ID" value="MCX8530855.1"/>
    <property type="molecule type" value="Genomic_DNA"/>
</dbReference>
<dbReference type="Pfam" id="PF00593">
    <property type="entry name" value="TonB_dep_Rec_b-barrel"/>
    <property type="match status" value="1"/>
</dbReference>
<dbReference type="PROSITE" id="PS52016">
    <property type="entry name" value="TONB_DEPENDENT_REC_3"/>
    <property type="match status" value="1"/>
</dbReference>
<keyword evidence="10" id="KW-0732">Signal</keyword>
<comment type="caution">
    <text evidence="13">The sequence shown here is derived from an EMBL/GenBank/DDBJ whole genome shotgun (WGS) entry which is preliminary data.</text>
</comment>
<dbReference type="InterPro" id="IPR012910">
    <property type="entry name" value="Plug_dom"/>
</dbReference>
<feature type="signal peptide" evidence="10">
    <location>
        <begin position="1"/>
        <end position="26"/>
    </location>
</feature>
<keyword evidence="6 8" id="KW-0472">Membrane</keyword>
<evidence type="ECO:0000259" key="12">
    <source>
        <dbReference type="Pfam" id="PF07715"/>
    </source>
</evidence>
<dbReference type="NCBIfam" id="TIGR04056">
    <property type="entry name" value="OMP_RagA_SusC"/>
    <property type="match status" value="1"/>
</dbReference>
<gene>
    <name evidence="13" type="ORF">OEA66_00660</name>
</gene>
<keyword evidence="5 9" id="KW-0798">TonB box</keyword>
<dbReference type="Pfam" id="PF07715">
    <property type="entry name" value="Plug"/>
    <property type="match status" value="1"/>
</dbReference>
<dbReference type="Proteomes" id="UP001070176">
    <property type="component" value="Unassembled WGS sequence"/>
</dbReference>
<accession>A0ABT3XYA9</accession>
<dbReference type="InterPro" id="IPR037066">
    <property type="entry name" value="Plug_dom_sf"/>
</dbReference>
<keyword evidence="7 8" id="KW-0998">Cell outer membrane</keyword>
<organism evidence="13 14">
    <name type="scientific">Chryseobacterium luquanense</name>
    <dbReference type="NCBI Taxonomy" id="2983766"/>
    <lineage>
        <taxon>Bacteria</taxon>
        <taxon>Pseudomonadati</taxon>
        <taxon>Bacteroidota</taxon>
        <taxon>Flavobacteriia</taxon>
        <taxon>Flavobacteriales</taxon>
        <taxon>Weeksellaceae</taxon>
        <taxon>Chryseobacterium group</taxon>
        <taxon>Chryseobacterium</taxon>
    </lineage>
</organism>